<reference evidence="1 2" key="1">
    <citation type="submission" date="2016-07" db="EMBL/GenBank/DDBJ databases">
        <title>Pervasive Adenine N6-methylation of Active Genes in Fungi.</title>
        <authorList>
            <consortium name="DOE Joint Genome Institute"/>
            <person name="Mondo S.J."/>
            <person name="Dannebaum R.O."/>
            <person name="Kuo R.C."/>
            <person name="Labutti K."/>
            <person name="Haridas S."/>
            <person name="Kuo A."/>
            <person name="Salamov A."/>
            <person name="Ahrendt S.R."/>
            <person name="Lipzen A."/>
            <person name="Sullivan W."/>
            <person name="Andreopoulos W.B."/>
            <person name="Clum A."/>
            <person name="Lindquist E."/>
            <person name="Daum C."/>
            <person name="Ramamoorthy G.K."/>
            <person name="Gryganskyi A."/>
            <person name="Culley D."/>
            <person name="Magnuson J.K."/>
            <person name="James T.Y."/>
            <person name="O'Malley M.A."/>
            <person name="Stajich J.E."/>
            <person name="Spatafora J.W."/>
            <person name="Visel A."/>
            <person name="Grigoriev I.V."/>
        </authorList>
    </citation>
    <scope>NUCLEOTIDE SEQUENCE [LARGE SCALE GENOMIC DNA]</scope>
    <source>
        <strain evidence="1 2">PL171</strain>
    </source>
</reference>
<evidence type="ECO:0000313" key="2">
    <source>
        <dbReference type="Proteomes" id="UP000193411"/>
    </source>
</evidence>
<dbReference type="AlphaFoldDB" id="A0A1Y2H7D2"/>
<gene>
    <name evidence="1" type="ORF">BCR44DRAFT_1444722</name>
</gene>
<evidence type="ECO:0000313" key="1">
    <source>
        <dbReference type="EMBL" id="ORZ30498.1"/>
    </source>
</evidence>
<organism evidence="1 2">
    <name type="scientific">Catenaria anguillulae PL171</name>
    <dbReference type="NCBI Taxonomy" id="765915"/>
    <lineage>
        <taxon>Eukaryota</taxon>
        <taxon>Fungi</taxon>
        <taxon>Fungi incertae sedis</taxon>
        <taxon>Blastocladiomycota</taxon>
        <taxon>Blastocladiomycetes</taxon>
        <taxon>Blastocladiales</taxon>
        <taxon>Catenariaceae</taxon>
        <taxon>Catenaria</taxon>
    </lineage>
</organism>
<comment type="caution">
    <text evidence="1">The sequence shown here is derived from an EMBL/GenBank/DDBJ whole genome shotgun (WGS) entry which is preliminary data.</text>
</comment>
<proteinExistence type="predicted"/>
<protein>
    <submittedName>
        <fullName evidence="1">Uncharacterized protein</fullName>
    </submittedName>
</protein>
<sequence length="169" mass="18903">MMNCPTKTLPGFERAKDVFLKSTIKEQRVGLKGRRDGDRLGRARCRMDAWSELDAMDVASGRCWMWRRVGFGFGLSCRAGWKRRWRISLAMLGVEEGWIEFLCGECDCARSGCLGSGRWWDRGRNTSRAGRARRNSGPLWTVITLVLGQSAIALEALLTTVSACAVGRP</sequence>
<dbReference type="EMBL" id="MCFL01000083">
    <property type="protein sequence ID" value="ORZ30498.1"/>
    <property type="molecule type" value="Genomic_DNA"/>
</dbReference>
<keyword evidence="2" id="KW-1185">Reference proteome</keyword>
<dbReference type="Proteomes" id="UP000193411">
    <property type="component" value="Unassembled WGS sequence"/>
</dbReference>
<name>A0A1Y2H7D2_9FUNG</name>
<accession>A0A1Y2H7D2</accession>